<keyword evidence="20" id="KW-1185">Reference proteome</keyword>
<dbReference type="GO" id="GO:0005886">
    <property type="term" value="C:plasma membrane"/>
    <property type="evidence" value="ECO:0007669"/>
    <property type="project" value="UniProtKB-SubCell"/>
</dbReference>
<dbReference type="CDD" id="cd03495">
    <property type="entry name" value="SQR_TypeC_SdhD_like"/>
    <property type="match status" value="1"/>
</dbReference>
<dbReference type="UniPathway" id="UPA00223"/>
<dbReference type="GO" id="GO:0006099">
    <property type="term" value="P:tricarboxylic acid cycle"/>
    <property type="evidence" value="ECO:0007669"/>
    <property type="project" value="UniProtKB-UniPathway"/>
</dbReference>
<accession>A0A6H2DLR1</accession>
<evidence type="ECO:0000256" key="7">
    <source>
        <dbReference type="ARBA" id="ARBA00022448"/>
    </source>
</evidence>
<evidence type="ECO:0000256" key="15">
    <source>
        <dbReference type="ARBA" id="ARBA00022989"/>
    </source>
</evidence>
<evidence type="ECO:0000256" key="11">
    <source>
        <dbReference type="ARBA" id="ARBA00022617"/>
    </source>
</evidence>
<feature type="transmembrane region" description="Helical" evidence="18">
    <location>
        <begin position="54"/>
        <end position="78"/>
    </location>
</feature>
<dbReference type="EMBL" id="CP051217">
    <property type="protein sequence ID" value="QJB68596.1"/>
    <property type="molecule type" value="Genomic_DNA"/>
</dbReference>
<dbReference type="InterPro" id="IPR034804">
    <property type="entry name" value="SQR/QFR_C/D"/>
</dbReference>
<dbReference type="GO" id="GO:0017004">
    <property type="term" value="P:cytochrome complex assembly"/>
    <property type="evidence" value="ECO:0007669"/>
    <property type="project" value="TreeGrafter"/>
</dbReference>
<evidence type="ECO:0000256" key="14">
    <source>
        <dbReference type="ARBA" id="ARBA00022982"/>
    </source>
</evidence>
<dbReference type="PANTHER" id="PTHR38689">
    <property type="entry name" value="SUCCINATE DEHYDROGENASE HYDROPHOBIC MEMBRANE ANCHOR SUBUNIT"/>
    <property type="match status" value="1"/>
</dbReference>
<keyword evidence="14" id="KW-0249">Electron transport</keyword>
<keyword evidence="10" id="KW-0816">Tricarboxylic acid cycle</keyword>
<dbReference type="Pfam" id="PF01127">
    <property type="entry name" value="Sdh_cyt"/>
    <property type="match status" value="1"/>
</dbReference>
<name>A0A6H2DLR1_9SPHN</name>
<evidence type="ECO:0000256" key="4">
    <source>
        <dbReference type="ARBA" id="ARBA00005163"/>
    </source>
</evidence>
<evidence type="ECO:0000256" key="2">
    <source>
        <dbReference type="ARBA" id="ARBA00004050"/>
    </source>
</evidence>
<dbReference type="Gene3D" id="1.20.1300.10">
    <property type="entry name" value="Fumarate reductase/succinate dehydrogenase, transmembrane subunit"/>
    <property type="match status" value="1"/>
</dbReference>
<evidence type="ECO:0000313" key="19">
    <source>
        <dbReference type="EMBL" id="QJB68596.1"/>
    </source>
</evidence>
<organism evidence="19 20">
    <name type="scientific">Parasphingorhabdus halotolerans</name>
    <dbReference type="NCBI Taxonomy" id="2725558"/>
    <lineage>
        <taxon>Bacteria</taxon>
        <taxon>Pseudomonadati</taxon>
        <taxon>Pseudomonadota</taxon>
        <taxon>Alphaproteobacteria</taxon>
        <taxon>Sphingomonadales</taxon>
        <taxon>Sphingomonadaceae</taxon>
        <taxon>Parasphingorhabdus</taxon>
    </lineage>
</organism>
<evidence type="ECO:0000256" key="8">
    <source>
        <dbReference type="ARBA" id="ARBA00022475"/>
    </source>
</evidence>
<keyword evidence="16" id="KW-0408">Iron</keyword>
<sequence length="129" mass="14077">MGSGTNIGRVRGLGSAGHGAHHWIIQRVTAIGNLLLVMWLLFSLLRLPNYEHELMVGWLSSPLVAVPMMLMLVSIFWHLRLGLQVLIEDYVPDHGIKFGLIIFLNFFAIGGAALGIFAVAKIAFTGVAV</sequence>
<comment type="subunit">
    <text evidence="5">Part of an enzyme complex containing four subunits: a flavoprotein, an iron-sulfur protein, plus two membrane-anchoring proteins, SdhC and SdhD.</text>
</comment>
<evidence type="ECO:0000256" key="1">
    <source>
        <dbReference type="ARBA" id="ARBA00001971"/>
    </source>
</evidence>
<evidence type="ECO:0000256" key="3">
    <source>
        <dbReference type="ARBA" id="ARBA00004429"/>
    </source>
</evidence>
<dbReference type="AlphaFoldDB" id="A0A6H2DLR1"/>
<evidence type="ECO:0000313" key="20">
    <source>
        <dbReference type="Proteomes" id="UP000501600"/>
    </source>
</evidence>
<dbReference type="KEGG" id="phao:HF685_04255"/>
<gene>
    <name evidence="19" type="primary">sdhD</name>
    <name evidence="19" type="ORF">HF685_04255</name>
</gene>
<comment type="function">
    <text evidence="2">Membrane-anchoring subunit of succinate dehydrogenase (SDH).</text>
</comment>
<dbReference type="RefSeq" id="WP_168818438.1">
    <property type="nucleotide sequence ID" value="NZ_CP051217.1"/>
</dbReference>
<comment type="cofactor">
    <cofactor evidence="1">
        <name>heme</name>
        <dbReference type="ChEBI" id="CHEBI:30413"/>
    </cofactor>
</comment>
<keyword evidence="8" id="KW-1003">Cell membrane</keyword>
<feature type="transmembrane region" description="Helical" evidence="18">
    <location>
        <begin position="98"/>
        <end position="124"/>
    </location>
</feature>
<evidence type="ECO:0000256" key="5">
    <source>
        <dbReference type="ARBA" id="ARBA00011558"/>
    </source>
</evidence>
<comment type="pathway">
    <text evidence="4">Carbohydrate metabolism; tricarboxylic acid cycle.</text>
</comment>
<dbReference type="GO" id="GO:0046872">
    <property type="term" value="F:metal ion binding"/>
    <property type="evidence" value="ECO:0007669"/>
    <property type="project" value="UniProtKB-KW"/>
</dbReference>
<dbReference type="GO" id="GO:0009055">
    <property type="term" value="F:electron transfer activity"/>
    <property type="evidence" value="ECO:0007669"/>
    <property type="project" value="TreeGrafter"/>
</dbReference>
<dbReference type="NCBIfam" id="TIGR02968">
    <property type="entry name" value="succ_dehyd_anc"/>
    <property type="match status" value="1"/>
</dbReference>
<keyword evidence="12 18" id="KW-0812">Transmembrane</keyword>
<keyword evidence="17 18" id="KW-0472">Membrane</keyword>
<dbReference type="SUPFAM" id="SSF81343">
    <property type="entry name" value="Fumarate reductase respiratory complex transmembrane subunits"/>
    <property type="match status" value="1"/>
</dbReference>
<feature type="transmembrane region" description="Helical" evidence="18">
    <location>
        <begin position="20"/>
        <end position="42"/>
    </location>
</feature>
<evidence type="ECO:0000256" key="9">
    <source>
        <dbReference type="ARBA" id="ARBA00022519"/>
    </source>
</evidence>
<reference evidence="19 20" key="1">
    <citation type="submission" date="2020-04" db="EMBL/GenBank/DDBJ databases">
        <title>Genome sequence for Sphingorhabdus sp. strain M1.</title>
        <authorList>
            <person name="Park S.-J."/>
        </authorList>
    </citation>
    <scope>NUCLEOTIDE SEQUENCE [LARGE SCALE GENOMIC DNA]</scope>
    <source>
        <strain evidence="19 20">JK6</strain>
    </source>
</reference>
<evidence type="ECO:0000256" key="10">
    <source>
        <dbReference type="ARBA" id="ARBA00022532"/>
    </source>
</evidence>
<proteinExistence type="predicted"/>
<evidence type="ECO:0000256" key="18">
    <source>
        <dbReference type="SAM" id="Phobius"/>
    </source>
</evidence>
<dbReference type="GO" id="GO:0020037">
    <property type="term" value="F:heme binding"/>
    <property type="evidence" value="ECO:0007669"/>
    <property type="project" value="InterPro"/>
</dbReference>
<keyword evidence="7" id="KW-0813">Transport</keyword>
<evidence type="ECO:0000256" key="6">
    <source>
        <dbReference type="ARBA" id="ARBA00019425"/>
    </source>
</evidence>
<dbReference type="Proteomes" id="UP000501600">
    <property type="component" value="Chromosome"/>
</dbReference>
<evidence type="ECO:0000256" key="16">
    <source>
        <dbReference type="ARBA" id="ARBA00023004"/>
    </source>
</evidence>
<evidence type="ECO:0000256" key="12">
    <source>
        <dbReference type="ARBA" id="ARBA00022692"/>
    </source>
</evidence>
<keyword evidence="11" id="KW-0349">Heme</keyword>
<protein>
    <recommendedName>
        <fullName evidence="6">Succinate dehydrogenase hydrophobic membrane anchor subunit</fullName>
    </recommendedName>
</protein>
<dbReference type="InterPro" id="IPR014312">
    <property type="entry name" value="Succ_DH_anchor"/>
</dbReference>
<evidence type="ECO:0000256" key="17">
    <source>
        <dbReference type="ARBA" id="ARBA00023136"/>
    </source>
</evidence>
<dbReference type="PANTHER" id="PTHR38689:SF1">
    <property type="entry name" value="SUCCINATE DEHYDROGENASE HYDROPHOBIC MEMBRANE ANCHOR SUBUNIT"/>
    <property type="match status" value="1"/>
</dbReference>
<dbReference type="InterPro" id="IPR000701">
    <property type="entry name" value="SuccDH_FuR_B_TM-su"/>
</dbReference>
<evidence type="ECO:0000256" key="13">
    <source>
        <dbReference type="ARBA" id="ARBA00022723"/>
    </source>
</evidence>
<keyword evidence="9" id="KW-0997">Cell inner membrane</keyword>
<comment type="subcellular location">
    <subcellularLocation>
        <location evidence="3">Cell inner membrane</location>
        <topology evidence="3">Multi-pass membrane protein</topology>
    </subcellularLocation>
</comment>
<keyword evidence="13" id="KW-0479">Metal-binding</keyword>
<keyword evidence="15 18" id="KW-1133">Transmembrane helix</keyword>